<dbReference type="PANTHER" id="PTHR11986:SF79">
    <property type="entry name" value="ACETYLORNITHINE AMINOTRANSFERASE, MITOCHONDRIAL"/>
    <property type="match status" value="1"/>
</dbReference>
<accession>A0A2S4HKH4</accession>
<dbReference type="HAMAP" id="MF_01107">
    <property type="entry name" value="ArgD_aminotrans_3"/>
    <property type="match status" value="1"/>
</dbReference>
<keyword evidence="2 5" id="KW-0028">Amino-acid biosynthesis</keyword>
<evidence type="ECO:0000256" key="1">
    <source>
        <dbReference type="ARBA" id="ARBA00022576"/>
    </source>
</evidence>
<dbReference type="EMBL" id="PQGG01000007">
    <property type="protein sequence ID" value="POP54380.1"/>
    <property type="molecule type" value="Genomic_DNA"/>
</dbReference>
<dbReference type="CDD" id="cd00610">
    <property type="entry name" value="OAT_like"/>
    <property type="match status" value="1"/>
</dbReference>
<evidence type="ECO:0000313" key="7">
    <source>
        <dbReference type="Proteomes" id="UP000237222"/>
    </source>
</evidence>
<feature type="binding site" evidence="5">
    <location>
        <begin position="216"/>
        <end position="219"/>
    </location>
    <ligand>
        <name>pyridoxal 5'-phosphate</name>
        <dbReference type="ChEBI" id="CHEBI:597326"/>
    </ligand>
</feature>
<dbReference type="AlphaFoldDB" id="A0A2S4HKH4"/>
<dbReference type="UniPathway" id="UPA00068">
    <property type="reaction ID" value="UER00109"/>
</dbReference>
<dbReference type="Gene3D" id="3.90.1150.10">
    <property type="entry name" value="Aspartate Aminotransferase, domain 1"/>
    <property type="match status" value="1"/>
</dbReference>
<organism evidence="6 7">
    <name type="scientific">Zhongshania marina</name>
    <dbReference type="NCBI Taxonomy" id="2304603"/>
    <lineage>
        <taxon>Bacteria</taxon>
        <taxon>Pseudomonadati</taxon>
        <taxon>Pseudomonadota</taxon>
        <taxon>Gammaproteobacteria</taxon>
        <taxon>Cellvibrionales</taxon>
        <taxon>Spongiibacteraceae</taxon>
        <taxon>Zhongshania</taxon>
    </lineage>
</organism>
<keyword evidence="4 5" id="KW-0663">Pyridoxal phosphate</keyword>
<comment type="subcellular location">
    <subcellularLocation>
        <location evidence="5">Cytoplasm</location>
    </subcellularLocation>
</comment>
<dbReference type="PIRSF" id="PIRSF000521">
    <property type="entry name" value="Transaminase_4ab_Lys_Orn"/>
    <property type="match status" value="1"/>
</dbReference>
<comment type="similarity">
    <text evidence="5">Belongs to the class-III pyridoxal-phosphate-dependent aminotransferase family. ArgD subfamily.</text>
</comment>
<dbReference type="EC" id="2.6.1.11" evidence="5"/>
<dbReference type="PANTHER" id="PTHR11986">
    <property type="entry name" value="AMINOTRANSFERASE CLASS III"/>
    <property type="match status" value="1"/>
</dbReference>
<dbReference type="SUPFAM" id="SSF53383">
    <property type="entry name" value="PLP-dependent transferases"/>
    <property type="match status" value="1"/>
</dbReference>
<protein>
    <recommendedName>
        <fullName evidence="5">Acetylornithine aminotransferase</fullName>
        <shortName evidence="5">ACOAT</shortName>
        <ecNumber evidence="5">2.6.1.11</ecNumber>
    </recommendedName>
</protein>
<keyword evidence="1 5" id="KW-0032">Aminotransferase</keyword>
<dbReference type="InterPro" id="IPR004636">
    <property type="entry name" value="AcOrn/SuccOrn_fam"/>
</dbReference>
<dbReference type="InterPro" id="IPR015424">
    <property type="entry name" value="PyrdxlP-dep_Trfase"/>
</dbReference>
<comment type="caution">
    <text evidence="6">The sequence shown here is derived from an EMBL/GenBank/DDBJ whole genome shotgun (WGS) entry which is preliminary data.</text>
</comment>
<dbReference type="GO" id="GO:0006526">
    <property type="term" value="P:L-arginine biosynthetic process"/>
    <property type="evidence" value="ECO:0007669"/>
    <property type="project" value="UniProtKB-UniRule"/>
</dbReference>
<keyword evidence="5" id="KW-0055">Arginine biosynthesis</keyword>
<dbReference type="InterPro" id="IPR050103">
    <property type="entry name" value="Class-III_PLP-dep_AT"/>
</dbReference>
<comment type="miscellaneous">
    <text evidence="5">May also have succinyldiaminopimelate aminotransferase activity, thus carrying out the corresponding step in lysine biosynthesis.</text>
</comment>
<sequence length="396" mass="41928">MALPALMNTYGRLPVTFTRGEGVRLFDTEGKRYLDGISGIGVNALGHAHPAVTEAIQTQAAQLLHTSNLYSVQKQSELAEALCAISGMDNVFFSNSGAEANEAAIKLARKHGHNRNIDIPHVVVMEQAFHGRTLATLTASGNRKIQAGFEPLVRGFIRAPFGDIAALETIAHNNDSVAAVLIEPIQGEGGIHTLPPEYLSQLRALCDKHDWLLMLDEVQTGNGRTGKYFAYQHSDIMPDVVVTAKGLGNGVPIGACLAHGKAASLFQPGNHGSTFGGNPLVCAAGLAVVNTLTSNNAIEQVAESGRYLVAGLKEQLGNASHVKGIRGQGLMIGIELSTPCAPLVGQALEKGLLINVTSERVVRLLPPLIINQQEIDELLSILCPLILAWADQGSAA</sequence>
<name>A0A2S4HKH4_9GAMM</name>
<dbReference type="Gene3D" id="3.40.640.10">
    <property type="entry name" value="Type I PLP-dependent aspartate aminotransferase-like (Major domain)"/>
    <property type="match status" value="1"/>
</dbReference>
<dbReference type="PROSITE" id="PS00600">
    <property type="entry name" value="AA_TRANSFER_CLASS_3"/>
    <property type="match status" value="1"/>
</dbReference>
<dbReference type="Proteomes" id="UP000237222">
    <property type="component" value="Unassembled WGS sequence"/>
</dbReference>
<proteinExistence type="inferred from homology"/>
<dbReference type="InterPro" id="IPR005814">
    <property type="entry name" value="Aminotrans_3"/>
</dbReference>
<dbReference type="NCBIfam" id="NF002874">
    <property type="entry name" value="PRK03244.1"/>
    <property type="match status" value="1"/>
</dbReference>
<dbReference type="GO" id="GO:0005737">
    <property type="term" value="C:cytoplasm"/>
    <property type="evidence" value="ECO:0007669"/>
    <property type="project" value="UniProtKB-SubCell"/>
</dbReference>
<comment type="pathway">
    <text evidence="5">Amino-acid biosynthesis; L-arginine biosynthesis; N(2)-acetyl-L-ornithine from L-glutamate: step 4/4.</text>
</comment>
<feature type="binding site" evidence="5">
    <location>
        <position position="132"/>
    </location>
    <ligand>
        <name>N(2)-acetyl-L-ornithine</name>
        <dbReference type="ChEBI" id="CHEBI:57805"/>
    </ligand>
</feature>
<dbReference type="InterPro" id="IPR015422">
    <property type="entry name" value="PyrdxlP-dep_Trfase_small"/>
</dbReference>
<feature type="binding site" evidence="5">
    <location>
        <position position="273"/>
    </location>
    <ligand>
        <name>N(2)-acetyl-L-ornithine</name>
        <dbReference type="ChEBI" id="CHEBI:57805"/>
    </ligand>
</feature>
<dbReference type="InterPro" id="IPR015421">
    <property type="entry name" value="PyrdxlP-dep_Trfase_major"/>
</dbReference>
<evidence type="ECO:0000256" key="5">
    <source>
        <dbReference type="HAMAP-Rule" id="MF_01107"/>
    </source>
</evidence>
<dbReference type="Pfam" id="PF00202">
    <property type="entry name" value="Aminotran_3"/>
    <property type="match status" value="1"/>
</dbReference>
<keyword evidence="3 5" id="KW-0808">Transferase</keyword>
<dbReference type="InterPro" id="IPR049704">
    <property type="entry name" value="Aminotrans_3_PPA_site"/>
</dbReference>
<evidence type="ECO:0000256" key="4">
    <source>
        <dbReference type="ARBA" id="ARBA00022898"/>
    </source>
</evidence>
<dbReference type="NCBIfam" id="TIGR00707">
    <property type="entry name" value="argD"/>
    <property type="match status" value="1"/>
</dbReference>
<feature type="binding site" evidence="5">
    <location>
        <begin position="97"/>
        <end position="98"/>
    </location>
    <ligand>
        <name>pyridoxal 5'-phosphate</name>
        <dbReference type="ChEBI" id="CHEBI:597326"/>
    </ligand>
</feature>
<dbReference type="RefSeq" id="WP_103683143.1">
    <property type="nucleotide sequence ID" value="NZ_PQGG01000007.1"/>
</dbReference>
<evidence type="ECO:0000256" key="3">
    <source>
        <dbReference type="ARBA" id="ARBA00022679"/>
    </source>
</evidence>
<dbReference type="GO" id="GO:0003992">
    <property type="term" value="F:N2-acetyl-L-ornithine:2-oxoglutarate 5-aminotransferase activity"/>
    <property type="evidence" value="ECO:0007669"/>
    <property type="project" value="UniProtKB-UniRule"/>
</dbReference>
<feature type="modified residue" description="N6-(pyridoxal phosphate)lysine" evidence="5">
    <location>
        <position position="245"/>
    </location>
</feature>
<dbReference type="NCBIfam" id="NF002325">
    <property type="entry name" value="PRK01278.1"/>
    <property type="match status" value="1"/>
</dbReference>
<dbReference type="GO" id="GO:0030170">
    <property type="term" value="F:pyridoxal phosphate binding"/>
    <property type="evidence" value="ECO:0007669"/>
    <property type="project" value="InterPro"/>
</dbReference>
<comment type="cofactor">
    <cofactor evidence="5">
        <name>pyridoxal 5'-phosphate</name>
        <dbReference type="ChEBI" id="CHEBI:597326"/>
    </cofactor>
    <text evidence="5">Binds 1 pyridoxal phosphate per subunit.</text>
</comment>
<reference evidence="6" key="1">
    <citation type="submission" date="2018-01" db="EMBL/GenBank/DDBJ databases">
        <authorList>
            <person name="Yu X.-D."/>
        </authorList>
    </citation>
    <scope>NUCLEOTIDE SEQUENCE</scope>
    <source>
        <strain evidence="6">ZX-21</strain>
    </source>
</reference>
<evidence type="ECO:0000313" key="6">
    <source>
        <dbReference type="EMBL" id="POP54380.1"/>
    </source>
</evidence>
<comment type="catalytic activity">
    <reaction evidence="5">
        <text>N(2)-acetyl-L-ornithine + 2-oxoglutarate = N-acetyl-L-glutamate 5-semialdehyde + L-glutamate</text>
        <dbReference type="Rhea" id="RHEA:18049"/>
        <dbReference type="ChEBI" id="CHEBI:16810"/>
        <dbReference type="ChEBI" id="CHEBI:29123"/>
        <dbReference type="ChEBI" id="CHEBI:29985"/>
        <dbReference type="ChEBI" id="CHEBI:57805"/>
        <dbReference type="EC" id="2.6.1.11"/>
    </reaction>
</comment>
<evidence type="ECO:0000256" key="2">
    <source>
        <dbReference type="ARBA" id="ARBA00022605"/>
    </source>
</evidence>
<keyword evidence="5" id="KW-0963">Cytoplasm</keyword>
<dbReference type="GO" id="GO:0042802">
    <property type="term" value="F:identical protein binding"/>
    <property type="evidence" value="ECO:0007669"/>
    <property type="project" value="TreeGrafter"/>
</dbReference>
<dbReference type="OrthoDB" id="9801052at2"/>
<comment type="subunit">
    <text evidence="5">Homodimer.</text>
</comment>
<feature type="binding site" evidence="5">
    <location>
        <position position="274"/>
    </location>
    <ligand>
        <name>pyridoxal 5'-phosphate</name>
        <dbReference type="ChEBI" id="CHEBI:597326"/>
    </ligand>
</feature>
<gene>
    <name evidence="5" type="primary">argD</name>
    <name evidence="6" type="ORF">C0068_03140</name>
</gene>
<dbReference type="FunFam" id="3.40.640.10:FF:000004">
    <property type="entry name" value="Acetylornithine aminotransferase"/>
    <property type="match status" value="1"/>
</dbReference>
<feature type="binding site" evidence="5">
    <location>
        <position position="129"/>
    </location>
    <ligand>
        <name>pyridoxal 5'-phosphate</name>
        <dbReference type="ChEBI" id="CHEBI:597326"/>
    </ligand>
</feature>